<feature type="transmembrane region" description="Helical" evidence="7">
    <location>
        <begin position="27"/>
        <end position="49"/>
    </location>
</feature>
<dbReference type="InterPro" id="IPR049326">
    <property type="entry name" value="Rhodopsin_dom_fungi"/>
</dbReference>
<feature type="transmembrane region" description="Helical" evidence="7">
    <location>
        <begin position="112"/>
        <end position="131"/>
    </location>
</feature>
<gene>
    <name evidence="10" type="ORF">CkaCkLH20_12690</name>
</gene>
<feature type="region of interest" description="Disordered" evidence="6">
    <location>
        <begin position="584"/>
        <end position="605"/>
    </location>
</feature>
<keyword evidence="3" id="KW-0285">Flavoprotein</keyword>
<dbReference type="GO" id="GO:0008115">
    <property type="term" value="F:sarcosine oxidase activity"/>
    <property type="evidence" value="ECO:0007669"/>
    <property type="project" value="TreeGrafter"/>
</dbReference>
<dbReference type="GeneID" id="62168477"/>
<dbReference type="GO" id="GO:0050031">
    <property type="term" value="F:L-pipecolate oxidase activity"/>
    <property type="evidence" value="ECO:0007669"/>
    <property type="project" value="TreeGrafter"/>
</dbReference>
<keyword evidence="11" id="KW-1185">Reference proteome</keyword>
<protein>
    <submittedName>
        <fullName evidence="10">Sarcosine oxidase</fullName>
    </submittedName>
</protein>
<reference evidence="10" key="1">
    <citation type="submission" date="2020-03" db="EMBL/GenBank/DDBJ databases">
        <authorList>
            <person name="He L."/>
        </authorList>
    </citation>
    <scope>NUCLEOTIDE SEQUENCE</scope>
    <source>
        <strain evidence="10">CkLH20</strain>
    </source>
</reference>
<dbReference type="SUPFAM" id="SSF51905">
    <property type="entry name" value="FAD/NAD(P)-binding domain"/>
    <property type="match status" value="1"/>
</dbReference>
<dbReference type="Pfam" id="PF20684">
    <property type="entry name" value="Fung_rhodopsin"/>
    <property type="match status" value="1"/>
</dbReference>
<organism evidence="10 11">
    <name type="scientific">Colletotrichum karsti</name>
    <dbReference type="NCBI Taxonomy" id="1095194"/>
    <lineage>
        <taxon>Eukaryota</taxon>
        <taxon>Fungi</taxon>
        <taxon>Dikarya</taxon>
        <taxon>Ascomycota</taxon>
        <taxon>Pezizomycotina</taxon>
        <taxon>Sordariomycetes</taxon>
        <taxon>Hypocreomycetidae</taxon>
        <taxon>Glomerellales</taxon>
        <taxon>Glomerellaceae</taxon>
        <taxon>Colletotrichum</taxon>
        <taxon>Colletotrichum boninense species complex</taxon>
    </lineage>
</organism>
<evidence type="ECO:0000256" key="3">
    <source>
        <dbReference type="ARBA" id="ARBA00022630"/>
    </source>
</evidence>
<proteinExistence type="inferred from homology"/>
<dbReference type="Proteomes" id="UP000781932">
    <property type="component" value="Unassembled WGS sequence"/>
</dbReference>
<evidence type="ECO:0000256" key="4">
    <source>
        <dbReference type="ARBA" id="ARBA00022827"/>
    </source>
</evidence>
<dbReference type="GO" id="GO:0004657">
    <property type="term" value="F:proline dehydrogenase activity"/>
    <property type="evidence" value="ECO:0007669"/>
    <property type="project" value="TreeGrafter"/>
</dbReference>
<feature type="transmembrane region" description="Helical" evidence="7">
    <location>
        <begin position="225"/>
        <end position="245"/>
    </location>
</feature>
<reference evidence="10" key="2">
    <citation type="submission" date="2020-11" db="EMBL/GenBank/DDBJ databases">
        <title>Whole genome sequencing of Colletotrichum sp.</title>
        <authorList>
            <person name="Li H."/>
        </authorList>
    </citation>
    <scope>NUCLEOTIDE SEQUENCE</scope>
    <source>
        <strain evidence="10">CkLH20</strain>
    </source>
</reference>
<dbReference type="RefSeq" id="XP_038739352.1">
    <property type="nucleotide sequence ID" value="XM_038895403.1"/>
</dbReference>
<feature type="domain" description="FAD dependent oxidoreductase" evidence="8">
    <location>
        <begin position="305"/>
        <end position="680"/>
    </location>
</feature>
<sequence length="739" mass="82875">MELTLFNTATQRAKADYCHDPVRSQVIMLYGLRSLEVAAWLLVLFRFYARWVTQRFFGWDDYTMMVVAVIYIPQLIISQLMDDNAFGRDIWNLEWSKIMLGLKLFFVQEPLYLLQLGLTKISILFLYLRIFPGRRFKIITYTFMAFVAGSTLTLVGGSVVECLPVGYFWNAWNTEYLIHTTKCVNLTVAVFAAAGLSILQDIIMIILPIPPLLKTQLPKKNKIGIATMFILGLLITGASCFRLQYVNVAYSPDPFWDFEPALLWSLVELAMSFLVTSLPALRNYYTKIIRPKDKRMLATMNKDDRVIIVGAGVFGLSTAAQLASEGFKHVVVVDRHTPPVPDGSSSDISRVIRFDYADEDYSNLAYDAYLKWSQESKYNGIFYPASFVLTGSMTGGDKSWIDKTTTQLNRKGLPWTKLDDAASAKQAFPILTGNLAEPNFKGYFNEAAGWADANKAITLLRNECLERGVSFLAGAAGTVVKFNTDSAKTIISAQALDGTSITGDHFILAAGAWSSNLVSMYNSTLATAQVVGYTPLSDAEVQKYKEVPIYANFNTGWFNFPPHEGTKTLKMAVHGWGYTRAPSDGESAVKTNTSTPRLHPSRERPDFCPAEGEKRLRDGLREILPELADRTFERVTMCWYTDTPSGDFIMDYHPDFTNLFVGGAGSGHAFKFLPVLGEYMSMALKKSLPRNLADKWRFRTEYENRTDVFLGDGSRGGPARRELTGPERSRLDGREKAQL</sequence>
<dbReference type="InterPro" id="IPR006076">
    <property type="entry name" value="FAD-dep_OxRdtase"/>
</dbReference>
<comment type="cofactor">
    <cofactor evidence="1">
        <name>FAD</name>
        <dbReference type="ChEBI" id="CHEBI:57692"/>
    </cofactor>
</comment>
<evidence type="ECO:0000313" key="11">
    <source>
        <dbReference type="Proteomes" id="UP000781932"/>
    </source>
</evidence>
<keyword evidence="7" id="KW-0812">Transmembrane</keyword>
<feature type="transmembrane region" description="Helical" evidence="7">
    <location>
        <begin position="61"/>
        <end position="81"/>
    </location>
</feature>
<feature type="domain" description="Rhodopsin" evidence="9">
    <location>
        <begin position="45"/>
        <end position="285"/>
    </location>
</feature>
<feature type="transmembrane region" description="Helical" evidence="7">
    <location>
        <begin position="306"/>
        <end position="323"/>
    </location>
</feature>
<accession>A0A9P6HVZ0</accession>
<feature type="transmembrane region" description="Helical" evidence="7">
    <location>
        <begin position="143"/>
        <end position="169"/>
    </location>
</feature>
<feature type="transmembrane region" description="Helical" evidence="7">
    <location>
        <begin position="189"/>
        <end position="213"/>
    </location>
</feature>
<dbReference type="SUPFAM" id="SSF54373">
    <property type="entry name" value="FAD-linked reductases, C-terminal domain"/>
    <property type="match status" value="1"/>
</dbReference>
<dbReference type="EMBL" id="JAATWM020000063">
    <property type="protein sequence ID" value="KAF9869891.1"/>
    <property type="molecule type" value="Genomic_DNA"/>
</dbReference>
<keyword evidence="5" id="KW-0560">Oxidoreductase</keyword>
<dbReference type="Pfam" id="PF01266">
    <property type="entry name" value="DAO"/>
    <property type="match status" value="1"/>
</dbReference>
<name>A0A9P6HVZ0_9PEZI</name>
<evidence type="ECO:0000313" key="10">
    <source>
        <dbReference type="EMBL" id="KAF9869891.1"/>
    </source>
</evidence>
<dbReference type="OrthoDB" id="2219495at2759"/>
<evidence type="ECO:0000256" key="5">
    <source>
        <dbReference type="ARBA" id="ARBA00023002"/>
    </source>
</evidence>
<dbReference type="AlphaFoldDB" id="A0A9P6HVZ0"/>
<evidence type="ECO:0000256" key="2">
    <source>
        <dbReference type="ARBA" id="ARBA00010989"/>
    </source>
</evidence>
<dbReference type="PANTHER" id="PTHR10961:SF45">
    <property type="entry name" value="FAD DEPENDENT OXIDOREDUCTASE DOMAIN-CONTAINING PROTEIN-RELATED"/>
    <property type="match status" value="1"/>
</dbReference>
<evidence type="ECO:0000256" key="7">
    <source>
        <dbReference type="SAM" id="Phobius"/>
    </source>
</evidence>
<dbReference type="InterPro" id="IPR036188">
    <property type="entry name" value="FAD/NAD-bd_sf"/>
</dbReference>
<feature type="transmembrane region" description="Helical" evidence="7">
    <location>
        <begin position="261"/>
        <end position="285"/>
    </location>
</feature>
<keyword evidence="7" id="KW-1133">Transmembrane helix</keyword>
<dbReference type="GO" id="GO:0050660">
    <property type="term" value="F:flavin adenine dinucleotide binding"/>
    <property type="evidence" value="ECO:0007669"/>
    <property type="project" value="InterPro"/>
</dbReference>
<evidence type="ECO:0000259" key="8">
    <source>
        <dbReference type="Pfam" id="PF01266"/>
    </source>
</evidence>
<evidence type="ECO:0000256" key="6">
    <source>
        <dbReference type="SAM" id="MobiDB-lite"/>
    </source>
</evidence>
<feature type="compositionally biased region" description="Basic and acidic residues" evidence="6">
    <location>
        <begin position="719"/>
        <end position="739"/>
    </location>
</feature>
<keyword evidence="7" id="KW-0472">Membrane</keyword>
<dbReference type="Gene3D" id="3.50.50.60">
    <property type="entry name" value="FAD/NAD(P)-binding domain"/>
    <property type="match status" value="1"/>
</dbReference>
<feature type="region of interest" description="Disordered" evidence="6">
    <location>
        <begin position="709"/>
        <end position="739"/>
    </location>
</feature>
<evidence type="ECO:0000259" key="9">
    <source>
        <dbReference type="Pfam" id="PF20684"/>
    </source>
</evidence>
<dbReference type="InterPro" id="IPR045170">
    <property type="entry name" value="MTOX"/>
</dbReference>
<dbReference type="Gene3D" id="3.30.9.10">
    <property type="entry name" value="D-Amino Acid Oxidase, subunit A, domain 2"/>
    <property type="match status" value="1"/>
</dbReference>
<keyword evidence="4" id="KW-0274">FAD</keyword>
<comment type="similarity">
    <text evidence="2">Belongs to the MSOX/MTOX family.</text>
</comment>
<dbReference type="PANTHER" id="PTHR10961">
    <property type="entry name" value="PEROXISOMAL SARCOSINE OXIDASE"/>
    <property type="match status" value="1"/>
</dbReference>
<evidence type="ECO:0000256" key="1">
    <source>
        <dbReference type="ARBA" id="ARBA00001974"/>
    </source>
</evidence>
<comment type="caution">
    <text evidence="10">The sequence shown here is derived from an EMBL/GenBank/DDBJ whole genome shotgun (WGS) entry which is preliminary data.</text>
</comment>